<evidence type="ECO:0000259" key="1">
    <source>
        <dbReference type="SMART" id="SM00955"/>
    </source>
</evidence>
<dbReference type="AlphaFoldDB" id="A0A6C0IP45"/>
<dbReference type="SUPFAM" id="SSF50249">
    <property type="entry name" value="Nucleic acid-binding proteins"/>
    <property type="match status" value="1"/>
</dbReference>
<dbReference type="InterPro" id="IPR012340">
    <property type="entry name" value="NA-bd_OB-fold"/>
</dbReference>
<accession>A0A6C0IP45</accession>
<protein>
    <recommendedName>
        <fullName evidence="1">RNB domain-containing protein</fullName>
    </recommendedName>
</protein>
<dbReference type="Pfam" id="PF00773">
    <property type="entry name" value="RNB"/>
    <property type="match status" value="1"/>
</dbReference>
<dbReference type="PANTHER" id="PTHR23355">
    <property type="entry name" value="RIBONUCLEASE"/>
    <property type="match status" value="1"/>
</dbReference>
<dbReference type="InterPro" id="IPR050180">
    <property type="entry name" value="RNR_Ribonuclease"/>
</dbReference>
<dbReference type="GO" id="GO:0000932">
    <property type="term" value="C:P-body"/>
    <property type="evidence" value="ECO:0007669"/>
    <property type="project" value="TreeGrafter"/>
</dbReference>
<sequence length="575" mass="67176">MNVKVLIEDRSYSAYKCININTEEVVDVPSIDIFERKLFNNDTLSIHEEGISVIQSQIRNTAKIAGVLILENNKTFGRGNNGRLLYKVIPDDSHLPTFLVPYELKMGFSKKFVNKYITFKFRTWDGKHPHGIIVDNLGDVNNLDVFFEYQLYCKSLHVSITHFNTETKRMLSKNTKEEYIDSIMSNKQYNICDRTNEYIFTIDSSSSTDLDDGFSIMRHEKGWKVSIYISNVFIWLETLQLWDSLTERVSSIYLPDRKRPMLPTILSETLCSLQEKQTRFAMCLDTFIDENGEFVDVESYSIKNCMIRVSKNHGHGTKELHNDKNYKELYRLTSLLDKNIHTSHEVVSYWMVILNMYVATVMNKKKVGIFRTAFIRNKELLKNIPTDLSEDSLMAIKLWNNSVGKYVLYEEGLNLEHTLIKTKVFNANSINSYLHITSPIRRLVDLLNQIILFKEFSVVNTVSDAAIQFLHKWMEQLEYINTSMRCIRRVQVDCNLLSRFYNETALLGNTYTGVVFDKVMKTDGMFGYMVYLQDFKLLSRITTATDMLNYTSHIFKIFLFEDEDKVKRKIRLQIS</sequence>
<feature type="domain" description="RNB" evidence="1">
    <location>
        <begin position="191"/>
        <end position="458"/>
    </location>
</feature>
<evidence type="ECO:0000313" key="2">
    <source>
        <dbReference type="EMBL" id="QHT94265.1"/>
    </source>
</evidence>
<reference evidence="2" key="1">
    <citation type="journal article" date="2020" name="Nature">
        <title>Giant virus diversity and host interactions through global metagenomics.</title>
        <authorList>
            <person name="Schulz F."/>
            <person name="Roux S."/>
            <person name="Paez-Espino D."/>
            <person name="Jungbluth S."/>
            <person name="Walsh D.A."/>
            <person name="Denef V.J."/>
            <person name="McMahon K.D."/>
            <person name="Konstantinidis K.T."/>
            <person name="Eloe-Fadrosh E.A."/>
            <person name="Kyrpides N.C."/>
            <person name="Woyke T."/>
        </authorList>
    </citation>
    <scope>NUCLEOTIDE SEQUENCE</scope>
    <source>
        <strain evidence="2">GVMAG-M-3300024258-28</strain>
    </source>
</reference>
<proteinExistence type="predicted"/>
<dbReference type="GO" id="GO:0000175">
    <property type="term" value="F:3'-5'-RNA exonuclease activity"/>
    <property type="evidence" value="ECO:0007669"/>
    <property type="project" value="TreeGrafter"/>
</dbReference>
<dbReference type="GO" id="GO:0003723">
    <property type="term" value="F:RNA binding"/>
    <property type="evidence" value="ECO:0007669"/>
    <property type="project" value="InterPro"/>
</dbReference>
<dbReference type="PANTHER" id="PTHR23355:SF9">
    <property type="entry name" value="DIS3-LIKE EXONUCLEASE 2"/>
    <property type="match status" value="1"/>
</dbReference>
<dbReference type="SMART" id="SM00955">
    <property type="entry name" value="RNB"/>
    <property type="match status" value="1"/>
</dbReference>
<dbReference type="GO" id="GO:0006402">
    <property type="term" value="P:mRNA catabolic process"/>
    <property type="evidence" value="ECO:0007669"/>
    <property type="project" value="TreeGrafter"/>
</dbReference>
<dbReference type="EMBL" id="MN740218">
    <property type="protein sequence ID" value="QHT94265.1"/>
    <property type="molecule type" value="Genomic_DNA"/>
</dbReference>
<name>A0A6C0IP45_9ZZZZ</name>
<organism evidence="2">
    <name type="scientific">viral metagenome</name>
    <dbReference type="NCBI Taxonomy" id="1070528"/>
    <lineage>
        <taxon>unclassified sequences</taxon>
        <taxon>metagenomes</taxon>
        <taxon>organismal metagenomes</taxon>
    </lineage>
</organism>
<dbReference type="InterPro" id="IPR001900">
    <property type="entry name" value="RNase_II/R"/>
</dbReference>